<reference evidence="4 5" key="3">
    <citation type="journal article" date="2016" name="Sci. Rep.">
        <title>Genome-wide diversity and gene expression profiling of Babesia microti isolates identify polymorphic genes that mediate host-pathogen interactions.</title>
        <authorList>
            <person name="Silva J.C."/>
            <person name="Cornillot E."/>
            <person name="McCracken C."/>
            <person name="Usmani-Brown S."/>
            <person name="Dwivedi A."/>
            <person name="Ifeonu O.O."/>
            <person name="Crabtree J."/>
            <person name="Gotia H.T."/>
            <person name="Virji A.Z."/>
            <person name="Reynes C."/>
            <person name="Colinge J."/>
            <person name="Kumar V."/>
            <person name="Lawres L."/>
            <person name="Pazzi J.E."/>
            <person name="Pablo J.V."/>
            <person name="Hung C."/>
            <person name="Brancato J."/>
            <person name="Kumari P."/>
            <person name="Orvis J."/>
            <person name="Tretina K."/>
            <person name="Chibucos M."/>
            <person name="Ott S."/>
            <person name="Sadzewicz L."/>
            <person name="Sengamalay N."/>
            <person name="Shetty A.C."/>
            <person name="Su Q."/>
            <person name="Tallon L."/>
            <person name="Fraser C.M."/>
            <person name="Frutos R."/>
            <person name="Molina D.M."/>
            <person name="Krause P.J."/>
            <person name="Ben Mamoun C."/>
        </authorList>
    </citation>
    <scope>NUCLEOTIDE SEQUENCE [LARGE SCALE GENOMIC DNA]</scope>
    <source>
        <strain evidence="4 5">RI</strain>
    </source>
</reference>
<feature type="compositionally biased region" description="Polar residues" evidence="2">
    <location>
        <begin position="59"/>
        <end position="70"/>
    </location>
</feature>
<keyword evidence="1" id="KW-0863">Zinc-finger</keyword>
<feature type="compositionally biased region" description="Polar residues" evidence="2">
    <location>
        <begin position="36"/>
        <end position="49"/>
    </location>
</feature>
<feature type="compositionally biased region" description="Basic residues" evidence="2">
    <location>
        <begin position="493"/>
        <end position="512"/>
    </location>
</feature>
<feature type="compositionally biased region" description="Low complexity" evidence="2">
    <location>
        <begin position="159"/>
        <end position="185"/>
    </location>
</feature>
<dbReference type="GO" id="GO:0008270">
    <property type="term" value="F:zinc ion binding"/>
    <property type="evidence" value="ECO:0007669"/>
    <property type="project" value="UniProtKB-KW"/>
</dbReference>
<dbReference type="KEGG" id="bmic:BmR1_04g09835"/>
<keyword evidence="5" id="KW-1185">Reference proteome</keyword>
<keyword evidence="1" id="KW-0479">Metal-binding</keyword>
<evidence type="ECO:0000256" key="2">
    <source>
        <dbReference type="SAM" id="MobiDB-lite"/>
    </source>
</evidence>
<proteinExistence type="predicted"/>
<gene>
    <name evidence="4" type="ORF">BmR1_04g09835</name>
</gene>
<sequence length="512" mass="55717">MSNDGKKVSGTFMPKNGLLVQFMSKKSVPHPAAHPAQNTSGATGSTSLKVWTDRPVVQSKDQPTSGNTPSPLHLGSALLANVSTKEPKGPGVSSVTAKPRPNAWKQDDGQQHCLSELTGPSTLSSNPALQNMGTPRKSDDHVVLQTNTDDVKAHSNGGRLRSSSPLQRPSAQIKSSPTRSESSRSLQNAYNGLVTSNLPPSFPQNPSSLEVPLLVCPDYARNFGQCPLAHQCPKLHVVLLPTLSKSYGIPGLEFLPSAVPLDLIKKHYNSRKKHDSDIGDGTDEKQPYTPPGPPPLNGEGASINPKYRNPGHARFLQKPNQPIHGTPTSGIDAAWNSPRAKNSHLPRGKDPKGKASRLDGPTSADSNPVDPNRNNRDPNRDNRNPNRDNRNPNRDNKDPNRDNKDPNRDNKDPNRDNKDSIGDNRDPNRDNKDSIGDNRDPIRDNIVPSGDTAKDKMCSGEEGSKNEQAEAQKIKGKGAKMAPKKNTFEMRGSTRRHFGSMSWRKRGQVKEA</sequence>
<feature type="zinc finger region" description="C3H1-type" evidence="1">
    <location>
        <begin position="215"/>
        <end position="239"/>
    </location>
</feature>
<feature type="compositionally biased region" description="Basic and acidic residues" evidence="2">
    <location>
        <begin position="347"/>
        <end position="357"/>
    </location>
</feature>
<dbReference type="Proteomes" id="UP000002899">
    <property type="component" value="Chromosome IV"/>
</dbReference>
<feature type="compositionally biased region" description="Basic and acidic residues" evidence="2">
    <location>
        <begin position="373"/>
        <end position="443"/>
    </location>
</feature>
<feature type="compositionally biased region" description="Basic and acidic residues" evidence="2">
    <location>
        <begin position="274"/>
        <end position="286"/>
    </location>
</feature>
<protein>
    <recommendedName>
        <fullName evidence="3">C3H1-type domain-containing protein</fullName>
    </recommendedName>
</protein>
<dbReference type="VEuPathDB" id="PiroplasmaDB:BmR1_04g09835"/>
<dbReference type="RefSeq" id="XP_012650542.1">
    <property type="nucleotide sequence ID" value="XM_012795088.1"/>
</dbReference>
<dbReference type="AlphaFoldDB" id="I7IA52"/>
<evidence type="ECO:0000313" key="4">
    <source>
        <dbReference type="EMBL" id="CCF76134.1"/>
    </source>
</evidence>
<feature type="compositionally biased region" description="Basic and acidic residues" evidence="2">
    <location>
        <begin position="452"/>
        <end position="473"/>
    </location>
</feature>
<evidence type="ECO:0000313" key="5">
    <source>
        <dbReference type="Proteomes" id="UP000002899"/>
    </source>
</evidence>
<keyword evidence="1" id="KW-0862">Zinc</keyword>
<accession>I7IA52</accession>
<feature type="domain" description="C3H1-type" evidence="3">
    <location>
        <begin position="215"/>
        <end position="239"/>
    </location>
</feature>
<dbReference type="PROSITE" id="PS50103">
    <property type="entry name" value="ZF_C3H1"/>
    <property type="match status" value="1"/>
</dbReference>
<feature type="region of interest" description="Disordered" evidence="2">
    <location>
        <begin position="23"/>
        <end position="186"/>
    </location>
</feature>
<name>I7IA52_BABMR</name>
<feature type="compositionally biased region" description="Polar residues" evidence="2">
    <location>
        <begin position="118"/>
        <end position="133"/>
    </location>
</feature>
<evidence type="ECO:0000256" key="1">
    <source>
        <dbReference type="PROSITE-ProRule" id="PRU00723"/>
    </source>
</evidence>
<reference evidence="4 5" key="1">
    <citation type="journal article" date="2012" name="Nucleic Acids Res.">
        <title>Sequencing of the smallest Apicomplexan genome from the human pathogen Babesia microti.</title>
        <authorList>
            <person name="Cornillot E."/>
            <person name="Hadj-Kaddour K."/>
            <person name="Dassouli A."/>
            <person name="Noel B."/>
            <person name="Ranwez V."/>
            <person name="Vacherie B."/>
            <person name="Augagneur Y."/>
            <person name="Bres V."/>
            <person name="Duclos A."/>
            <person name="Randazzo S."/>
            <person name="Carcy B."/>
            <person name="Debierre-Grockiego F."/>
            <person name="Delbecq S."/>
            <person name="Moubri-Menage K."/>
            <person name="Shams-Eldin H."/>
            <person name="Usmani-Brown S."/>
            <person name="Bringaud F."/>
            <person name="Wincker P."/>
            <person name="Vivares C.P."/>
            <person name="Schwarz R.T."/>
            <person name="Schetters T.P."/>
            <person name="Krause P.J."/>
            <person name="Gorenflot A."/>
            <person name="Berry V."/>
            <person name="Barbe V."/>
            <person name="Ben Mamoun C."/>
        </authorList>
    </citation>
    <scope>NUCLEOTIDE SEQUENCE [LARGE SCALE GENOMIC DNA]</scope>
    <source>
        <strain evidence="4 5">RI</strain>
    </source>
</reference>
<organism evidence="4 5">
    <name type="scientific">Babesia microti (strain RI)</name>
    <dbReference type="NCBI Taxonomy" id="1133968"/>
    <lineage>
        <taxon>Eukaryota</taxon>
        <taxon>Sar</taxon>
        <taxon>Alveolata</taxon>
        <taxon>Apicomplexa</taxon>
        <taxon>Aconoidasida</taxon>
        <taxon>Piroplasmida</taxon>
        <taxon>Babesiidae</taxon>
        <taxon>Babesia</taxon>
    </lineage>
</organism>
<dbReference type="GeneID" id="24426589"/>
<reference evidence="4 5" key="2">
    <citation type="journal article" date="2013" name="PLoS ONE">
        <title>Whole genome mapping and re-organization of the nuclear and mitochondrial genomes of Babesia microti isolates.</title>
        <authorList>
            <person name="Cornillot E."/>
            <person name="Dassouli A."/>
            <person name="Garg A."/>
            <person name="Pachikara N."/>
            <person name="Randazzo S."/>
            <person name="Depoix D."/>
            <person name="Carcy B."/>
            <person name="Delbecq S."/>
            <person name="Frutos R."/>
            <person name="Silva J.C."/>
            <person name="Sutton R."/>
            <person name="Krause P.J."/>
            <person name="Mamoun C.B."/>
        </authorList>
    </citation>
    <scope>NUCLEOTIDE SEQUENCE [LARGE SCALE GENOMIC DNA]</scope>
    <source>
        <strain evidence="4 5">RI</strain>
    </source>
</reference>
<dbReference type="InterPro" id="IPR000571">
    <property type="entry name" value="Znf_CCCH"/>
</dbReference>
<feature type="region of interest" description="Disordered" evidence="2">
    <location>
        <begin position="270"/>
        <end position="512"/>
    </location>
</feature>
<evidence type="ECO:0000259" key="3">
    <source>
        <dbReference type="PROSITE" id="PS50103"/>
    </source>
</evidence>
<dbReference type="EMBL" id="LN871599">
    <property type="protein sequence ID" value="CCF76134.1"/>
    <property type="molecule type" value="Genomic_DNA"/>
</dbReference>